<dbReference type="PROSITE" id="PS50181">
    <property type="entry name" value="FBOX"/>
    <property type="match status" value="1"/>
</dbReference>
<reference evidence="2" key="1">
    <citation type="submission" date="2023-03" db="EMBL/GenBank/DDBJ databases">
        <title>Massive genome expansion in bonnet fungi (Mycena s.s.) driven by repeated elements and novel gene families across ecological guilds.</title>
        <authorList>
            <consortium name="Lawrence Berkeley National Laboratory"/>
            <person name="Harder C.B."/>
            <person name="Miyauchi S."/>
            <person name="Viragh M."/>
            <person name="Kuo A."/>
            <person name="Thoen E."/>
            <person name="Andreopoulos B."/>
            <person name="Lu D."/>
            <person name="Skrede I."/>
            <person name="Drula E."/>
            <person name="Henrissat B."/>
            <person name="Morin E."/>
            <person name="Kohler A."/>
            <person name="Barry K."/>
            <person name="LaButti K."/>
            <person name="Morin E."/>
            <person name="Salamov A."/>
            <person name="Lipzen A."/>
            <person name="Mereny Z."/>
            <person name="Hegedus B."/>
            <person name="Baldrian P."/>
            <person name="Stursova M."/>
            <person name="Weitz H."/>
            <person name="Taylor A."/>
            <person name="Grigoriev I.V."/>
            <person name="Nagy L.G."/>
            <person name="Martin F."/>
            <person name="Kauserud H."/>
        </authorList>
    </citation>
    <scope>NUCLEOTIDE SEQUENCE</scope>
    <source>
        <strain evidence="2">CBHHK182m</strain>
    </source>
</reference>
<dbReference type="EMBL" id="JARKIB010000112">
    <property type="protein sequence ID" value="KAJ7738304.1"/>
    <property type="molecule type" value="Genomic_DNA"/>
</dbReference>
<keyword evidence="3" id="KW-1185">Reference proteome</keyword>
<sequence>MSLTEFPQDLLLEVANQLDIGDLVNFLSLCRVIRELQLHRILWLNALARIKTVELQPLPVSNLQELSLAQLQRTARQTARLLTNFKSESPRPTHIRSFSIEPDQEMMCIPGTSLLVTSNIGIVSCWDITTAQRVAHLELADLRLQIKASCVEPEGKVLIPGRIGRSFLSMRNLTVVCVDFRDRASITISHTISRATTKELDYFPHSHFFLDSRVLGFCTKTSIISWGLDSDGEINVKAQENCCPPSTPTPRCLLFGKRLYMLHKGASLERVAIYSVPFWPAIDRQTNAIDDALEPPISTVLPLPYPPFPDLEQLLIAQGFSSRSYHSDHVSVPEFGIFAVTCTDLARTKAVIHFWPGSIDTALGMLSFEPSCVYGHPDMIDIIAVGSWGTYVAFIAHEVPTDESMPGADAPYLGLLHFSPTPSPHTTFRKLDVGDASLSNFYDLDFDESLGLVVVADNLGNLTAISYV</sequence>
<organism evidence="2 3">
    <name type="scientific">Mycena metata</name>
    <dbReference type="NCBI Taxonomy" id="1033252"/>
    <lineage>
        <taxon>Eukaryota</taxon>
        <taxon>Fungi</taxon>
        <taxon>Dikarya</taxon>
        <taxon>Basidiomycota</taxon>
        <taxon>Agaricomycotina</taxon>
        <taxon>Agaricomycetes</taxon>
        <taxon>Agaricomycetidae</taxon>
        <taxon>Agaricales</taxon>
        <taxon>Marasmiineae</taxon>
        <taxon>Mycenaceae</taxon>
        <taxon>Mycena</taxon>
    </lineage>
</organism>
<dbReference type="InterPro" id="IPR001810">
    <property type="entry name" value="F-box_dom"/>
</dbReference>
<dbReference type="InterPro" id="IPR036047">
    <property type="entry name" value="F-box-like_dom_sf"/>
</dbReference>
<dbReference type="AlphaFoldDB" id="A0AAD7I9X3"/>
<feature type="domain" description="F-box" evidence="1">
    <location>
        <begin position="1"/>
        <end position="46"/>
    </location>
</feature>
<name>A0AAD7I9X3_9AGAR</name>
<evidence type="ECO:0000259" key="1">
    <source>
        <dbReference type="PROSITE" id="PS50181"/>
    </source>
</evidence>
<proteinExistence type="predicted"/>
<comment type="caution">
    <text evidence="2">The sequence shown here is derived from an EMBL/GenBank/DDBJ whole genome shotgun (WGS) entry which is preliminary data.</text>
</comment>
<dbReference type="Proteomes" id="UP001215598">
    <property type="component" value="Unassembled WGS sequence"/>
</dbReference>
<protein>
    <recommendedName>
        <fullName evidence="1">F-box domain-containing protein</fullName>
    </recommendedName>
</protein>
<evidence type="ECO:0000313" key="2">
    <source>
        <dbReference type="EMBL" id="KAJ7738304.1"/>
    </source>
</evidence>
<gene>
    <name evidence="2" type="ORF">B0H16DRAFT_1465756</name>
</gene>
<accession>A0AAD7I9X3</accession>
<evidence type="ECO:0000313" key="3">
    <source>
        <dbReference type="Proteomes" id="UP001215598"/>
    </source>
</evidence>
<dbReference type="SUPFAM" id="SSF81383">
    <property type="entry name" value="F-box domain"/>
    <property type="match status" value="1"/>
</dbReference>